<proteinExistence type="predicted"/>
<evidence type="ECO:0000313" key="3">
    <source>
        <dbReference type="Proteomes" id="UP000273786"/>
    </source>
</evidence>
<accession>A0A3P3G6P4</accession>
<evidence type="ECO:0000256" key="1">
    <source>
        <dbReference type="SAM" id="Phobius"/>
    </source>
</evidence>
<name>A0A3P3G6P4_9HYPH</name>
<gene>
    <name evidence="2" type="ORF">EH240_04450</name>
</gene>
<keyword evidence="1" id="KW-0472">Membrane</keyword>
<organism evidence="2 3">
    <name type="scientific">Mesorhizobium tamadayense</name>
    <dbReference type="NCBI Taxonomy" id="425306"/>
    <lineage>
        <taxon>Bacteria</taxon>
        <taxon>Pseudomonadati</taxon>
        <taxon>Pseudomonadota</taxon>
        <taxon>Alphaproteobacteria</taxon>
        <taxon>Hyphomicrobiales</taxon>
        <taxon>Phyllobacteriaceae</taxon>
        <taxon>Mesorhizobium</taxon>
    </lineage>
</organism>
<dbReference type="AlphaFoldDB" id="A0A3P3G6P4"/>
<dbReference type="EMBL" id="RQXT01000003">
    <property type="protein sequence ID" value="RRI06520.1"/>
    <property type="molecule type" value="Genomic_DNA"/>
</dbReference>
<comment type="caution">
    <text evidence="2">The sequence shown here is derived from an EMBL/GenBank/DDBJ whole genome shotgun (WGS) entry which is preliminary data.</text>
</comment>
<keyword evidence="1" id="KW-0812">Transmembrane</keyword>
<evidence type="ECO:0008006" key="4">
    <source>
        <dbReference type="Google" id="ProtNLM"/>
    </source>
</evidence>
<keyword evidence="1" id="KW-1133">Transmembrane helix</keyword>
<dbReference type="OrthoDB" id="7032707at2"/>
<protein>
    <recommendedName>
        <fullName evidence="4">Copper resistance protein D domain-containing protein</fullName>
    </recommendedName>
</protein>
<keyword evidence="3" id="KW-1185">Reference proteome</keyword>
<dbReference type="Proteomes" id="UP000273786">
    <property type="component" value="Unassembled WGS sequence"/>
</dbReference>
<evidence type="ECO:0000313" key="2">
    <source>
        <dbReference type="EMBL" id="RRI06520.1"/>
    </source>
</evidence>
<feature type="transmembrane region" description="Helical" evidence="1">
    <location>
        <begin position="25"/>
        <end position="47"/>
    </location>
</feature>
<sequence>MIGFAIVNRYLLVPKIRTRGAALRGLRFCTLAELALGVGVVALVSLFGTLPPQ</sequence>
<reference evidence="2 3" key="1">
    <citation type="submission" date="2018-11" db="EMBL/GenBank/DDBJ databases">
        <title>the genome of Mesorhizobium tamadayense DSM 28320.</title>
        <authorList>
            <person name="Gao J."/>
        </authorList>
    </citation>
    <scope>NUCLEOTIDE SEQUENCE [LARGE SCALE GENOMIC DNA]</scope>
    <source>
        <strain evidence="2 3">DSM 28320</strain>
    </source>
</reference>